<dbReference type="EMBL" id="CAMAPF010001015">
    <property type="protein sequence ID" value="CAH9139041.1"/>
    <property type="molecule type" value="Genomic_DNA"/>
</dbReference>
<sequence length="212" mass="23492">MGGDDDIINREKNSKGFAPGGTGHANREESLVPMIHEILEAQIVSEDHVKTKEESACTGKTEPPKAPDDGGDELSDEDLDNAPIEQMGMVIDWLQRERARLIQKRQARQAKDTPLGRKRKWGDHDPKGHSRRTNVEGDKTLRAHTLSLGRSRGSVARTRGQKVRGYLSAQIVRSTTRVSVGTLLGATDAERSGTRMRIAHNLYPTKLWAQVV</sequence>
<keyword evidence="3" id="KW-1185">Reference proteome</keyword>
<feature type="region of interest" description="Disordered" evidence="1">
    <location>
        <begin position="1"/>
        <end position="31"/>
    </location>
</feature>
<gene>
    <name evidence="2" type="ORF">CEPIT_LOCUS37288</name>
</gene>
<feature type="region of interest" description="Disordered" evidence="1">
    <location>
        <begin position="104"/>
        <end position="159"/>
    </location>
</feature>
<evidence type="ECO:0000313" key="3">
    <source>
        <dbReference type="Proteomes" id="UP001152523"/>
    </source>
</evidence>
<feature type="compositionally biased region" description="Basic and acidic residues" evidence="1">
    <location>
        <begin position="122"/>
        <end position="141"/>
    </location>
</feature>
<dbReference type="Proteomes" id="UP001152523">
    <property type="component" value="Unassembled WGS sequence"/>
</dbReference>
<evidence type="ECO:0000313" key="2">
    <source>
        <dbReference type="EMBL" id="CAH9139041.1"/>
    </source>
</evidence>
<reference evidence="2" key="1">
    <citation type="submission" date="2022-07" db="EMBL/GenBank/DDBJ databases">
        <authorList>
            <person name="Macas J."/>
            <person name="Novak P."/>
            <person name="Neumann P."/>
        </authorList>
    </citation>
    <scope>NUCLEOTIDE SEQUENCE</scope>
</reference>
<evidence type="ECO:0000256" key="1">
    <source>
        <dbReference type="SAM" id="MobiDB-lite"/>
    </source>
</evidence>
<comment type="caution">
    <text evidence="2">The sequence shown here is derived from an EMBL/GenBank/DDBJ whole genome shotgun (WGS) entry which is preliminary data.</text>
</comment>
<feature type="region of interest" description="Disordered" evidence="1">
    <location>
        <begin position="43"/>
        <end position="82"/>
    </location>
</feature>
<protein>
    <submittedName>
        <fullName evidence="2">Uncharacterized protein</fullName>
    </submittedName>
</protein>
<accession>A0AAV0FU56</accession>
<feature type="compositionally biased region" description="Acidic residues" evidence="1">
    <location>
        <begin position="69"/>
        <end position="80"/>
    </location>
</feature>
<organism evidence="2 3">
    <name type="scientific">Cuscuta epithymum</name>
    <dbReference type="NCBI Taxonomy" id="186058"/>
    <lineage>
        <taxon>Eukaryota</taxon>
        <taxon>Viridiplantae</taxon>
        <taxon>Streptophyta</taxon>
        <taxon>Embryophyta</taxon>
        <taxon>Tracheophyta</taxon>
        <taxon>Spermatophyta</taxon>
        <taxon>Magnoliopsida</taxon>
        <taxon>eudicotyledons</taxon>
        <taxon>Gunneridae</taxon>
        <taxon>Pentapetalae</taxon>
        <taxon>asterids</taxon>
        <taxon>lamiids</taxon>
        <taxon>Solanales</taxon>
        <taxon>Convolvulaceae</taxon>
        <taxon>Cuscuteae</taxon>
        <taxon>Cuscuta</taxon>
        <taxon>Cuscuta subgen. Cuscuta</taxon>
    </lineage>
</organism>
<proteinExistence type="predicted"/>
<dbReference type="AlphaFoldDB" id="A0AAV0FU56"/>
<name>A0AAV0FU56_9ASTE</name>
<feature type="compositionally biased region" description="Basic and acidic residues" evidence="1">
    <location>
        <begin position="45"/>
        <end position="55"/>
    </location>
</feature>